<dbReference type="Gene3D" id="1.10.101.10">
    <property type="entry name" value="PGBD-like superfamily/PGBD"/>
    <property type="match status" value="1"/>
</dbReference>
<dbReference type="Proteomes" id="UP000278673">
    <property type="component" value="Unassembled WGS sequence"/>
</dbReference>
<accession>A0A3M2M8B9</accession>
<dbReference type="AlphaFoldDB" id="A0A3M2M8B9"/>
<dbReference type="InterPro" id="IPR002477">
    <property type="entry name" value="Peptidoglycan-bd-like"/>
</dbReference>
<reference evidence="3 4" key="1">
    <citation type="submission" date="2018-10" db="EMBL/GenBank/DDBJ databases">
        <title>Isolation, diversity and antifungal activity of actinobacteria from wheat.</title>
        <authorList>
            <person name="Han C."/>
        </authorList>
    </citation>
    <scope>NUCLEOTIDE SEQUENCE [LARGE SCALE GENOMIC DNA]</scope>
    <source>
        <strain evidence="3 4">NEAU-YY642</strain>
    </source>
</reference>
<dbReference type="SUPFAM" id="SSF47090">
    <property type="entry name" value="PGBD-like"/>
    <property type="match status" value="1"/>
</dbReference>
<feature type="domain" description="Peptidoglycan binding-like" evidence="1">
    <location>
        <begin position="132"/>
        <end position="165"/>
    </location>
</feature>
<sequence>MHMGVSNAFPGGGVEPKVFKALLTMDPYVLVGDGTGDVRGIQQWMNERYVRRREFFIIPCGGQYSREVARALMLAIQYEIGMSDDQANGVFGPGTQQGLREHPLSVGSEGNWVLLFSAAMIFKQRSGVFFSSVFGSGLEAAVEAFQRFTRLSVNGRADFPTWASLLVSTGDPTRKGTACDCVTEITPDRARALRDEGYLYVGRYLTNVPGTTLDRNIKPGELETIADAGLSVYPIYQTYGGAASYFSEEQGVADALAAIDAYNHSVRAGIITGTPMDPASDADLWATWQQLNQDNVYCVSTVPHVHFHHAELIGAPRPSLDISEQGVLDLPTRYQGELDHPDAQEGGRRRLGLCRILEQYNAFMRNL</sequence>
<dbReference type="InterPro" id="IPR036365">
    <property type="entry name" value="PGBD-like_sf"/>
</dbReference>
<dbReference type="SUPFAM" id="SSF51445">
    <property type="entry name" value="(Trans)glycosidases"/>
    <property type="match status" value="1"/>
</dbReference>
<feature type="domain" description="Rv2525c-like glycoside hydrolase-like" evidence="2">
    <location>
        <begin position="192"/>
        <end position="275"/>
    </location>
</feature>
<name>A0A3M2M8B9_9ACTN</name>
<gene>
    <name evidence="3" type="ORF">EBN88_04335</name>
</gene>
<comment type="caution">
    <text evidence="3">The sequence shown here is derived from an EMBL/GenBank/DDBJ whole genome shotgun (WGS) entry which is preliminary data.</text>
</comment>
<dbReference type="Gene3D" id="3.20.20.80">
    <property type="entry name" value="Glycosidases"/>
    <property type="match status" value="1"/>
</dbReference>
<dbReference type="Pfam" id="PF01471">
    <property type="entry name" value="PG_binding_1"/>
    <property type="match status" value="1"/>
</dbReference>
<evidence type="ECO:0000259" key="1">
    <source>
        <dbReference type="Pfam" id="PF01471"/>
    </source>
</evidence>
<evidence type="ECO:0000313" key="3">
    <source>
        <dbReference type="EMBL" id="RMI44815.1"/>
    </source>
</evidence>
<dbReference type="InterPro" id="IPR015020">
    <property type="entry name" value="Rv2525c-like_Glyco_Hydro-like"/>
</dbReference>
<protein>
    <submittedName>
        <fullName evidence="3">DUF1906 domain-containing protein</fullName>
    </submittedName>
</protein>
<dbReference type="InterPro" id="IPR017853">
    <property type="entry name" value="GH"/>
</dbReference>
<proteinExistence type="predicted"/>
<dbReference type="InterPro" id="IPR036366">
    <property type="entry name" value="PGBDSf"/>
</dbReference>
<evidence type="ECO:0000259" key="2">
    <source>
        <dbReference type="Pfam" id="PF08924"/>
    </source>
</evidence>
<keyword evidence="4" id="KW-1185">Reference proteome</keyword>
<dbReference type="EMBL" id="RFFJ01000012">
    <property type="protein sequence ID" value="RMI44815.1"/>
    <property type="molecule type" value="Genomic_DNA"/>
</dbReference>
<organism evidence="3 4">
    <name type="scientific">Streptomyces triticirhizae</name>
    <dbReference type="NCBI Taxonomy" id="2483353"/>
    <lineage>
        <taxon>Bacteria</taxon>
        <taxon>Bacillati</taxon>
        <taxon>Actinomycetota</taxon>
        <taxon>Actinomycetes</taxon>
        <taxon>Kitasatosporales</taxon>
        <taxon>Streptomycetaceae</taxon>
        <taxon>Streptomyces</taxon>
    </lineage>
</organism>
<dbReference type="Pfam" id="PF08924">
    <property type="entry name" value="Rv2525c_GlyHyd-like"/>
    <property type="match status" value="1"/>
</dbReference>
<evidence type="ECO:0000313" key="4">
    <source>
        <dbReference type="Proteomes" id="UP000278673"/>
    </source>
</evidence>